<evidence type="ECO:0000256" key="1">
    <source>
        <dbReference type="SAM" id="Phobius"/>
    </source>
</evidence>
<feature type="transmembrane region" description="Helical" evidence="1">
    <location>
        <begin position="38"/>
        <end position="56"/>
    </location>
</feature>
<keyword evidence="1" id="KW-0472">Membrane</keyword>
<evidence type="ECO:0008006" key="4">
    <source>
        <dbReference type="Google" id="ProtNLM"/>
    </source>
</evidence>
<evidence type="ECO:0000313" key="3">
    <source>
        <dbReference type="Proteomes" id="UP000316008"/>
    </source>
</evidence>
<dbReference type="AlphaFoldDB" id="A0A556N0L8"/>
<comment type="caution">
    <text evidence="2">The sequence shown here is derived from an EMBL/GenBank/DDBJ whole genome shotgun (WGS) entry which is preliminary data.</text>
</comment>
<gene>
    <name evidence="2" type="ORF">FO442_08305</name>
</gene>
<feature type="transmembrane region" description="Helical" evidence="1">
    <location>
        <begin position="68"/>
        <end position="89"/>
    </location>
</feature>
<protein>
    <recommendedName>
        <fullName evidence="4">Redoxin domain-containing protein</fullName>
    </recommendedName>
</protein>
<keyword evidence="3" id="KW-1185">Reference proteome</keyword>
<dbReference type="RefSeq" id="WP_144332697.1">
    <property type="nucleotide sequence ID" value="NZ_VLPL01000003.1"/>
</dbReference>
<reference evidence="2 3" key="1">
    <citation type="submission" date="2019-07" db="EMBL/GenBank/DDBJ databases">
        <authorList>
            <person name="Huq M.A."/>
        </authorList>
    </citation>
    <scope>NUCLEOTIDE SEQUENCE [LARGE SCALE GENOMIC DNA]</scope>
    <source>
        <strain evidence="2 3">MAH-3</strain>
    </source>
</reference>
<keyword evidence="1" id="KW-1133">Transmembrane helix</keyword>
<name>A0A556N0L8_9FLAO</name>
<dbReference type="EMBL" id="VLPL01000003">
    <property type="protein sequence ID" value="TSJ45741.1"/>
    <property type="molecule type" value="Genomic_DNA"/>
</dbReference>
<evidence type="ECO:0000313" key="2">
    <source>
        <dbReference type="EMBL" id="TSJ45741.1"/>
    </source>
</evidence>
<proteinExistence type="predicted"/>
<keyword evidence="1" id="KW-0812">Transmembrane</keyword>
<organism evidence="2 3">
    <name type="scientific">Fluviicola chungangensis</name>
    <dbReference type="NCBI Taxonomy" id="2597671"/>
    <lineage>
        <taxon>Bacteria</taxon>
        <taxon>Pseudomonadati</taxon>
        <taxon>Bacteroidota</taxon>
        <taxon>Flavobacteriia</taxon>
        <taxon>Flavobacteriales</taxon>
        <taxon>Crocinitomicaceae</taxon>
        <taxon>Fluviicola</taxon>
    </lineage>
</organism>
<sequence>MKILFSLIFILCGVTIYAFKSFELGLLNNGFSWTMSKLLPYLTLGIGGILLAYSFAKGFKINSKPVKILAVIILFAAPFAVGFMLHPIFDGDFSSEGSEVKATAVQVDEKYDLLIVTIPDCPYCLESIFRLKLIKQRNPSVKMLFSVCSDDKQKLKLYKEIIAGDFDIALAKDIDASVQLAEGHFPTFVKLKNGLPSYKWSNDQFGAGAIDEFEGEISK</sequence>
<accession>A0A556N0L8</accession>
<dbReference type="Proteomes" id="UP000316008">
    <property type="component" value="Unassembled WGS sequence"/>
</dbReference>
<dbReference type="OrthoDB" id="1466794at2"/>